<accession>A0ABP0LFS2</accession>
<protein>
    <submittedName>
        <fullName evidence="2">Uncharacterized protein</fullName>
    </submittedName>
</protein>
<reference evidence="2 3" key="1">
    <citation type="submission" date="2024-02" db="EMBL/GenBank/DDBJ databases">
        <authorList>
            <person name="Chen Y."/>
            <person name="Shah S."/>
            <person name="Dougan E. K."/>
            <person name="Thang M."/>
            <person name="Chan C."/>
        </authorList>
    </citation>
    <scope>NUCLEOTIDE SEQUENCE [LARGE SCALE GENOMIC DNA]</scope>
</reference>
<feature type="compositionally biased region" description="Low complexity" evidence="1">
    <location>
        <begin position="77"/>
        <end position="87"/>
    </location>
</feature>
<keyword evidence="3" id="KW-1185">Reference proteome</keyword>
<evidence type="ECO:0000256" key="1">
    <source>
        <dbReference type="SAM" id="MobiDB-lite"/>
    </source>
</evidence>
<sequence length="109" mass="11944">MRQNSAPTLGHLGSNSTAGLIRRLRDLGVDIPPGAGPTQLRQLLEDHENEDTAPRQHPPRQGWQLEKLLENRQTAHPRSPSSPSRPRFGTAPATGDLNGRLSELGYDIP</sequence>
<evidence type="ECO:0000313" key="3">
    <source>
        <dbReference type="Proteomes" id="UP001642464"/>
    </source>
</evidence>
<feature type="region of interest" description="Disordered" evidence="1">
    <location>
        <begin position="28"/>
        <end position="109"/>
    </location>
</feature>
<feature type="compositionally biased region" description="Basic and acidic residues" evidence="1">
    <location>
        <begin position="43"/>
        <end position="54"/>
    </location>
</feature>
<comment type="caution">
    <text evidence="2">The sequence shown here is derived from an EMBL/GenBank/DDBJ whole genome shotgun (WGS) entry which is preliminary data.</text>
</comment>
<proteinExistence type="predicted"/>
<feature type="non-terminal residue" evidence="2">
    <location>
        <position position="109"/>
    </location>
</feature>
<name>A0ABP0LFS2_9DINO</name>
<evidence type="ECO:0000313" key="2">
    <source>
        <dbReference type="EMBL" id="CAK9038022.1"/>
    </source>
</evidence>
<dbReference type="Proteomes" id="UP001642464">
    <property type="component" value="Unassembled WGS sequence"/>
</dbReference>
<organism evidence="2 3">
    <name type="scientific">Durusdinium trenchii</name>
    <dbReference type="NCBI Taxonomy" id="1381693"/>
    <lineage>
        <taxon>Eukaryota</taxon>
        <taxon>Sar</taxon>
        <taxon>Alveolata</taxon>
        <taxon>Dinophyceae</taxon>
        <taxon>Suessiales</taxon>
        <taxon>Symbiodiniaceae</taxon>
        <taxon>Durusdinium</taxon>
    </lineage>
</organism>
<dbReference type="EMBL" id="CAXAMM010016102">
    <property type="protein sequence ID" value="CAK9038022.1"/>
    <property type="molecule type" value="Genomic_DNA"/>
</dbReference>
<gene>
    <name evidence="2" type="ORF">SCF082_LOCUS22422</name>
</gene>